<feature type="domain" description="DUF2357" evidence="1">
    <location>
        <begin position="72"/>
        <end position="332"/>
    </location>
</feature>
<evidence type="ECO:0000313" key="3">
    <source>
        <dbReference type="Proteomes" id="UP000287352"/>
    </source>
</evidence>
<organism evidence="2 3">
    <name type="scientific">Tengunoibacter tsumagoiensis</name>
    <dbReference type="NCBI Taxonomy" id="2014871"/>
    <lineage>
        <taxon>Bacteria</taxon>
        <taxon>Bacillati</taxon>
        <taxon>Chloroflexota</taxon>
        <taxon>Ktedonobacteria</taxon>
        <taxon>Ktedonobacterales</taxon>
        <taxon>Dictyobacteraceae</taxon>
        <taxon>Tengunoibacter</taxon>
    </lineage>
</organism>
<dbReference type="InterPro" id="IPR007505">
    <property type="entry name" value="PDDEXK_7"/>
</dbReference>
<accession>A0A402A638</accession>
<reference evidence="3" key="1">
    <citation type="submission" date="2018-12" db="EMBL/GenBank/DDBJ databases">
        <title>Tengunoibacter tsumagoiensis gen. nov., sp. nov., Dictyobacter kobayashii sp. nov., D. alpinus sp. nov., and D. joshuensis sp. nov. and description of Dictyobacteraceae fam. nov. within the order Ktedonobacterales isolated from Tengu-no-mugimeshi.</title>
        <authorList>
            <person name="Wang C.M."/>
            <person name="Zheng Y."/>
            <person name="Sakai Y."/>
            <person name="Toyoda A."/>
            <person name="Minakuchi Y."/>
            <person name="Abe K."/>
            <person name="Yokota A."/>
            <person name="Yabe S."/>
        </authorList>
    </citation>
    <scope>NUCLEOTIDE SEQUENCE [LARGE SCALE GENOMIC DNA]</scope>
    <source>
        <strain evidence="3">Uno3</strain>
    </source>
</reference>
<dbReference type="Pfam" id="PF09823">
    <property type="entry name" value="DUF2357"/>
    <property type="match status" value="1"/>
</dbReference>
<evidence type="ECO:0000259" key="1">
    <source>
        <dbReference type="Pfam" id="PF09823"/>
    </source>
</evidence>
<comment type="caution">
    <text evidence="2">The sequence shown here is derived from an EMBL/GenBank/DDBJ whole genome shotgun (WGS) entry which is preliminary data.</text>
</comment>
<dbReference type="OrthoDB" id="137734at2"/>
<name>A0A402A638_9CHLR</name>
<keyword evidence="3" id="KW-1185">Reference proteome</keyword>
<sequence>MATPPSGVNTWLTLNNRPLLFGPDEQNFDIQVGERKNAIFRVTKHAPEGLTIIVEDVELETERWGYWTWFPKDYAGLYEVRIQVPEQEGYRTRVRVFAEKIEQANYDVMQKELIAIAHDLFFQLRSLVTERVALAQNAEEASALNDYHKVRKLMDDFASILSAIRHDPHRVLKQQELQTGWQHLRTVDNNCQPVGHDMIRLSRRASPIATTWRTSHPTLSYDMYENRLVKHFLSQLLPVKLESIRQRAESEVLLRRPVLLHKQKMGYNDALDEEKDIQALEQVVLWCEAMKQRCWHWRNEAFLKEVRSEVASSKATQLLLKHPSYRCFYQLYLNFQQQFQLSFDTQSYVTEIGLRKTSELYEIWSVFKLTEIVVRQLKEAGYRIIAGDLADQIDKNYFQFRVRKDRSNLILERANQRVEIKFEPVYPNTASTRPQTIVSVIGNNRPQTPDMSIEVYQAGDSKPKVLVFDAKYSWERQKDGTYRPAHKSLEKMAFYRQSIRYKTSSKSARRRGDNEIEIVAISYALYPGHYVEGGDAVGALALYPNMPAKIYQETWDEVNSILSDTSVI</sequence>
<evidence type="ECO:0000313" key="2">
    <source>
        <dbReference type="EMBL" id="GCE14590.1"/>
    </source>
</evidence>
<dbReference type="InterPro" id="IPR018633">
    <property type="entry name" value="DUF2357"/>
</dbReference>
<dbReference type="RefSeq" id="WP_126582145.1">
    <property type="nucleotide sequence ID" value="NZ_BIFR01000002.1"/>
</dbReference>
<dbReference type="Pfam" id="PF04411">
    <property type="entry name" value="PDDEXK_7"/>
    <property type="match status" value="1"/>
</dbReference>
<dbReference type="Proteomes" id="UP000287352">
    <property type="component" value="Unassembled WGS sequence"/>
</dbReference>
<proteinExistence type="predicted"/>
<dbReference type="EMBL" id="BIFR01000002">
    <property type="protein sequence ID" value="GCE14590.1"/>
    <property type="molecule type" value="Genomic_DNA"/>
</dbReference>
<protein>
    <recommendedName>
        <fullName evidence="1">DUF2357 domain-containing protein</fullName>
    </recommendedName>
</protein>
<gene>
    <name evidence="2" type="ORF">KTT_44490</name>
</gene>
<dbReference type="AlphaFoldDB" id="A0A402A638"/>